<gene>
    <name evidence="4" type="ORF">SUNI508_08600</name>
</gene>
<proteinExistence type="predicted"/>
<protein>
    <submittedName>
        <fullName evidence="4">DUF6594 domain-containing protein</fullName>
    </submittedName>
</protein>
<dbReference type="Proteomes" id="UP001408356">
    <property type="component" value="Unassembled WGS sequence"/>
</dbReference>
<reference evidence="4 5" key="1">
    <citation type="journal article" date="2024" name="J. Plant Pathol.">
        <title>Sequence and assembly of the genome of Seiridium unicorne, isolate CBS 538.82, causal agent of cypress canker disease.</title>
        <authorList>
            <person name="Scali E."/>
            <person name="Rocca G.D."/>
            <person name="Danti R."/>
            <person name="Garbelotto M."/>
            <person name="Barberini S."/>
            <person name="Baroncelli R."/>
            <person name="Emiliani G."/>
        </authorList>
    </citation>
    <scope>NUCLEOTIDE SEQUENCE [LARGE SCALE GENOMIC DNA]</scope>
    <source>
        <strain evidence="4 5">BM-138-508</strain>
    </source>
</reference>
<evidence type="ECO:0000256" key="2">
    <source>
        <dbReference type="SAM" id="Phobius"/>
    </source>
</evidence>
<dbReference type="InterPro" id="IPR046529">
    <property type="entry name" value="DUF6594"/>
</dbReference>
<keyword evidence="2" id="KW-0472">Membrane</keyword>
<feature type="coiled-coil region" evidence="1">
    <location>
        <begin position="67"/>
        <end position="94"/>
    </location>
</feature>
<keyword evidence="1" id="KW-0175">Coiled coil</keyword>
<feature type="transmembrane region" description="Helical" evidence="2">
    <location>
        <begin position="280"/>
        <end position="299"/>
    </location>
</feature>
<keyword evidence="5" id="KW-1185">Reference proteome</keyword>
<sequence>MSLSSSARPNSRLSGTELPKQSTELTEADVLLKPWKYVGYKAYAEFISSDDDFFLVRKFGALNARIVLVLQDNIVQLEERLHNLDQQNSMKESDDVNNGTIRNDIQSRAELLEDIEKALGRYNNFLIQLSKVKTFAKAPRRNVTSVTNWHYNHDYKAINADEQKYLDKEDDLVSISAKYKTPLRRLMDSSFRLRTLSLWKQKKDVPFYDAEYVAYYSDKRMDRFASGLIVLLGITMLITPLWILQWLHSLTMRLVVITVFNSVFLLVLSVVLVARPFEALGATAALPDLYIILEIYLSFLTPMASQYPDVITPIKTWLSMNHKKIESFWVGAEWEKWARYEMFMALESSHGSDCVVTHSMSELWQEGDNEVDVLVEPREGSQTAIAIRLVCENVSENEGSFERFRDRVDADATKIKSLGAVQSSFEGTRLLLIGFGGEPMGEDTQFQTQPQPQHFECGEVHCWIIQHDLKPAE</sequence>
<evidence type="ECO:0000256" key="1">
    <source>
        <dbReference type="SAM" id="Coils"/>
    </source>
</evidence>
<keyword evidence="2" id="KW-0812">Transmembrane</keyword>
<dbReference type="PANTHER" id="PTHR34502">
    <property type="entry name" value="DUF6594 DOMAIN-CONTAINING PROTEIN-RELATED"/>
    <property type="match status" value="1"/>
</dbReference>
<dbReference type="EMBL" id="JARVKF010000395">
    <property type="protein sequence ID" value="KAK9417952.1"/>
    <property type="molecule type" value="Genomic_DNA"/>
</dbReference>
<dbReference type="PANTHER" id="PTHR34502:SF4">
    <property type="entry name" value="DUF6594 DOMAIN-CONTAINING PROTEIN"/>
    <property type="match status" value="1"/>
</dbReference>
<comment type="caution">
    <text evidence="4">The sequence shown here is derived from an EMBL/GenBank/DDBJ whole genome shotgun (WGS) entry which is preliminary data.</text>
</comment>
<evidence type="ECO:0000259" key="3">
    <source>
        <dbReference type="Pfam" id="PF20237"/>
    </source>
</evidence>
<dbReference type="Pfam" id="PF20237">
    <property type="entry name" value="DUF6594"/>
    <property type="match status" value="1"/>
</dbReference>
<evidence type="ECO:0000313" key="5">
    <source>
        <dbReference type="Proteomes" id="UP001408356"/>
    </source>
</evidence>
<name>A0ABR2UTE8_9PEZI</name>
<feature type="domain" description="DUF6594" evidence="3">
    <location>
        <begin position="40"/>
        <end position="285"/>
    </location>
</feature>
<organism evidence="4 5">
    <name type="scientific">Seiridium unicorne</name>
    <dbReference type="NCBI Taxonomy" id="138068"/>
    <lineage>
        <taxon>Eukaryota</taxon>
        <taxon>Fungi</taxon>
        <taxon>Dikarya</taxon>
        <taxon>Ascomycota</taxon>
        <taxon>Pezizomycotina</taxon>
        <taxon>Sordariomycetes</taxon>
        <taxon>Xylariomycetidae</taxon>
        <taxon>Amphisphaeriales</taxon>
        <taxon>Sporocadaceae</taxon>
        <taxon>Seiridium</taxon>
    </lineage>
</organism>
<evidence type="ECO:0000313" key="4">
    <source>
        <dbReference type="EMBL" id="KAK9417952.1"/>
    </source>
</evidence>
<feature type="transmembrane region" description="Helical" evidence="2">
    <location>
        <begin position="224"/>
        <end position="244"/>
    </location>
</feature>
<accession>A0ABR2UTE8</accession>
<keyword evidence="2" id="KW-1133">Transmembrane helix</keyword>
<feature type="transmembrane region" description="Helical" evidence="2">
    <location>
        <begin position="250"/>
        <end position="273"/>
    </location>
</feature>